<dbReference type="GO" id="GO:0005829">
    <property type="term" value="C:cytosol"/>
    <property type="evidence" value="ECO:0007669"/>
    <property type="project" value="TreeGrafter"/>
</dbReference>
<feature type="compositionally biased region" description="Basic and acidic residues" evidence="3">
    <location>
        <begin position="438"/>
        <end position="447"/>
    </location>
</feature>
<feature type="compositionally biased region" description="Pro residues" evidence="3">
    <location>
        <begin position="572"/>
        <end position="585"/>
    </location>
</feature>
<feature type="region of interest" description="Disordered" evidence="3">
    <location>
        <begin position="695"/>
        <end position="726"/>
    </location>
</feature>
<dbReference type="InterPro" id="IPR027681">
    <property type="entry name" value="IRSp53/IRTKS/Pinkbar"/>
</dbReference>
<feature type="compositionally biased region" description="Gly residues" evidence="3">
    <location>
        <begin position="417"/>
        <end position="433"/>
    </location>
</feature>
<proteinExistence type="predicted"/>
<gene>
    <name evidence="5" type="ORF">PTSG_03803</name>
</gene>
<feature type="region of interest" description="Disordered" evidence="3">
    <location>
        <begin position="549"/>
        <end position="629"/>
    </location>
</feature>
<feature type="compositionally biased region" description="Basic residues" evidence="3">
    <location>
        <begin position="561"/>
        <end position="571"/>
    </location>
</feature>
<feature type="compositionally biased region" description="Gly residues" evidence="3">
    <location>
        <begin position="593"/>
        <end position="609"/>
    </location>
</feature>
<dbReference type="GeneID" id="16076116"/>
<dbReference type="EMBL" id="GL832962">
    <property type="protein sequence ID" value="EGD83172.1"/>
    <property type="molecule type" value="Genomic_DNA"/>
</dbReference>
<dbReference type="InterPro" id="IPR001452">
    <property type="entry name" value="SH3_domain"/>
</dbReference>
<feature type="compositionally biased region" description="Acidic residues" evidence="3">
    <location>
        <begin position="132"/>
        <end position="147"/>
    </location>
</feature>
<keyword evidence="6" id="KW-1185">Reference proteome</keyword>
<keyword evidence="1 2" id="KW-0728">SH3 domain</keyword>
<evidence type="ECO:0000256" key="2">
    <source>
        <dbReference type="PROSITE-ProRule" id="PRU00192"/>
    </source>
</evidence>
<evidence type="ECO:0000313" key="5">
    <source>
        <dbReference type="EMBL" id="EGD83172.1"/>
    </source>
</evidence>
<dbReference type="GO" id="GO:0005654">
    <property type="term" value="C:nucleoplasm"/>
    <property type="evidence" value="ECO:0007669"/>
    <property type="project" value="TreeGrafter"/>
</dbReference>
<dbReference type="AlphaFoldDB" id="F2U5F6"/>
<dbReference type="Proteomes" id="UP000007799">
    <property type="component" value="Unassembled WGS sequence"/>
</dbReference>
<feature type="compositionally biased region" description="Basic and acidic residues" evidence="3">
    <location>
        <begin position="57"/>
        <end position="72"/>
    </location>
</feature>
<dbReference type="OMA" id="HGDNSAC"/>
<feature type="compositionally biased region" description="Basic and acidic residues" evidence="3">
    <location>
        <begin position="278"/>
        <end position="296"/>
    </location>
</feature>
<evidence type="ECO:0000256" key="3">
    <source>
        <dbReference type="SAM" id="MobiDB-lite"/>
    </source>
</evidence>
<feature type="compositionally biased region" description="Basic residues" evidence="3">
    <location>
        <begin position="189"/>
        <end position="206"/>
    </location>
</feature>
<dbReference type="GO" id="GO:0030838">
    <property type="term" value="P:positive regulation of actin filament polymerization"/>
    <property type="evidence" value="ECO:0007669"/>
    <property type="project" value="TreeGrafter"/>
</dbReference>
<feature type="compositionally biased region" description="Basic and acidic residues" evidence="3">
    <location>
        <begin position="476"/>
        <end position="490"/>
    </location>
</feature>
<feature type="compositionally biased region" description="Low complexity" evidence="3">
    <location>
        <begin position="225"/>
        <end position="250"/>
    </location>
</feature>
<dbReference type="InParanoid" id="F2U5F6"/>
<feature type="compositionally biased region" description="Basic and acidic residues" evidence="3">
    <location>
        <begin position="390"/>
        <end position="415"/>
    </location>
</feature>
<sequence>MSLEDTSSVSGSGEEDMNGAGRDTMNSRHTALDDAVVDDVDVDAHGGDGGDAFGRGPRLDRRGDSPSRRTPSDKLFGIDSEDIMPHGHPKKKLPAGARPVFPFEHDDDPSAGFQRSKLPDHYQDRPEHYTTTDDEDRDRGDEGDDGGVLDAEARRVERRRRERRRSSSREASALDQRGLEAQLSQPSPRGRRAGKKGRRGRNRMRSRSGGGSALDDDDDDDDDGAVVAGAGDVRLSGEETTSSASSSSSSSDEDEEEDAVARKRSFFFRGRKKTKKQKEKEKEKERKRKEKEERRSASRMSKATTKASKRSGADDDDDDDDDDDADEHARGNRVRAAAGYERYALPEDSPAPRRKSRFRSLSPRFGRRKVSPHSRAGDDDGDHHHRRPRNERNEDRDRRREQRGPEHLWEDERMLPRGGGGGRARARAPGGGGRRLRGVYDDGRDDGYDPVMDAARYPPPPLDRRGGGGRAGPVPGRRERLPPRDRDPYRRPASLSPSRFHHRAMMPYDDDDDLLPPPPSARHHPMPRDDALMMRRVAAEEDELMRRRRAAAGGGGGGERMRHRDVHRPRHAAPPPGEPLPPPTRRPAATRAGHGGVRFGGPGGPGGGAYLHDDRRPMPGPPRDAWAGRSAEGLRAGEYRVLYAYRPTDPNQLELAVGDVVRVKGDPQENWQYGFNTRNQRSGWFPRTYLDFTNDQEAADRLRRNREMPMSPGHQSQLPHVPAPDY</sequence>
<evidence type="ECO:0000313" key="6">
    <source>
        <dbReference type="Proteomes" id="UP000007799"/>
    </source>
</evidence>
<dbReference type="PANTHER" id="PTHR14206:SF7">
    <property type="entry name" value="INSULIN RECEPTOR SUBSTRATE 53 KDA, ISOFORM A"/>
    <property type="match status" value="1"/>
</dbReference>
<dbReference type="SMART" id="SM00326">
    <property type="entry name" value="SH3"/>
    <property type="match status" value="1"/>
</dbReference>
<dbReference type="KEGG" id="sre:PTSG_03803"/>
<feature type="compositionally biased region" description="Polar residues" evidence="3">
    <location>
        <begin position="1"/>
        <end position="11"/>
    </location>
</feature>
<dbReference type="Pfam" id="PF14604">
    <property type="entry name" value="SH3_9"/>
    <property type="match status" value="1"/>
</dbReference>
<feature type="domain" description="SH3" evidence="4">
    <location>
        <begin position="634"/>
        <end position="695"/>
    </location>
</feature>
<reference evidence="5" key="1">
    <citation type="submission" date="2009-08" db="EMBL/GenBank/DDBJ databases">
        <title>Annotation of Salpingoeca rosetta.</title>
        <authorList>
            <consortium name="The Broad Institute Genome Sequencing Platform"/>
            <person name="Russ C."/>
            <person name="Cuomo C."/>
            <person name="Burger G."/>
            <person name="Gray M.W."/>
            <person name="Holland P.W.H."/>
            <person name="King N."/>
            <person name="Lang F.B.F."/>
            <person name="Roger A.J."/>
            <person name="Ruiz-Trillo I."/>
            <person name="Young S.K."/>
            <person name="Zeng Q."/>
            <person name="Gargeya S."/>
            <person name="Alvarado L."/>
            <person name="Berlin A."/>
            <person name="Chapman S.B."/>
            <person name="Chen Z."/>
            <person name="Freedman E."/>
            <person name="Gellesch M."/>
            <person name="Goldberg J."/>
            <person name="Griggs A."/>
            <person name="Gujja S."/>
            <person name="Heilman E."/>
            <person name="Heiman D."/>
            <person name="Howarth C."/>
            <person name="Mehta T."/>
            <person name="Neiman D."/>
            <person name="Pearson M."/>
            <person name="Roberts A."/>
            <person name="Saif S."/>
            <person name="Shea T."/>
            <person name="Shenoy N."/>
            <person name="Sisk P."/>
            <person name="Stolte C."/>
            <person name="Sykes S."/>
            <person name="White J."/>
            <person name="Yandava C."/>
            <person name="Haas B."/>
            <person name="Nusbaum C."/>
            <person name="Birren B."/>
        </authorList>
    </citation>
    <scope>NUCLEOTIDE SEQUENCE [LARGE SCALE GENOMIC DNA]</scope>
    <source>
        <strain evidence="5">ATCC 50818</strain>
    </source>
</reference>
<evidence type="ECO:0000256" key="1">
    <source>
        <dbReference type="ARBA" id="ARBA00022443"/>
    </source>
</evidence>
<feature type="compositionally biased region" description="Basic residues" evidence="3">
    <location>
        <begin position="156"/>
        <end position="166"/>
    </location>
</feature>
<feature type="region of interest" description="Disordered" evidence="3">
    <location>
        <begin position="1"/>
        <end position="532"/>
    </location>
</feature>
<evidence type="ECO:0000259" key="4">
    <source>
        <dbReference type="PROSITE" id="PS50002"/>
    </source>
</evidence>
<accession>F2U5F6</accession>
<feature type="compositionally biased region" description="Acidic residues" evidence="3">
    <location>
        <begin position="314"/>
        <end position="326"/>
    </location>
</feature>
<dbReference type="GO" id="GO:0051764">
    <property type="term" value="P:actin crosslink formation"/>
    <property type="evidence" value="ECO:0007669"/>
    <property type="project" value="TreeGrafter"/>
</dbReference>
<feature type="compositionally biased region" description="Acidic residues" evidence="3">
    <location>
        <begin position="214"/>
        <end position="224"/>
    </location>
</feature>
<dbReference type="PANTHER" id="PTHR14206">
    <property type="entry name" value="BRAIN-SPECIFIC ANGIOGENESIS INHIBITOR 1-ASSOCIATED PROTEIN 2"/>
    <property type="match status" value="1"/>
</dbReference>
<feature type="compositionally biased region" description="Basic and acidic residues" evidence="3">
    <location>
        <begin position="117"/>
        <end position="131"/>
    </location>
</feature>
<feature type="compositionally biased region" description="Basic and acidic residues" evidence="3">
    <location>
        <begin position="698"/>
        <end position="707"/>
    </location>
</feature>
<dbReference type="OrthoDB" id="73680at2759"/>
<dbReference type="RefSeq" id="XP_004995536.1">
    <property type="nucleotide sequence ID" value="XM_004995479.1"/>
</dbReference>
<dbReference type="CDD" id="cd00174">
    <property type="entry name" value="SH3"/>
    <property type="match status" value="1"/>
</dbReference>
<dbReference type="GO" id="GO:0051017">
    <property type="term" value="P:actin filament bundle assembly"/>
    <property type="evidence" value="ECO:0007669"/>
    <property type="project" value="TreeGrafter"/>
</dbReference>
<dbReference type="Gene3D" id="2.30.30.40">
    <property type="entry name" value="SH3 Domains"/>
    <property type="match status" value="1"/>
</dbReference>
<organism evidence="6">
    <name type="scientific">Salpingoeca rosetta (strain ATCC 50818 / BSB-021)</name>
    <dbReference type="NCBI Taxonomy" id="946362"/>
    <lineage>
        <taxon>Eukaryota</taxon>
        <taxon>Choanoflagellata</taxon>
        <taxon>Craspedida</taxon>
        <taxon>Salpingoecidae</taxon>
        <taxon>Salpingoeca</taxon>
    </lineage>
</organism>
<dbReference type="InterPro" id="IPR036028">
    <property type="entry name" value="SH3-like_dom_sf"/>
</dbReference>
<dbReference type="STRING" id="946362.F2U5F6"/>
<dbReference type="PROSITE" id="PS50002">
    <property type="entry name" value="SH3"/>
    <property type="match status" value="1"/>
</dbReference>
<name>F2U5F6_SALR5</name>
<protein>
    <recommendedName>
        <fullName evidence="4">SH3 domain-containing protein</fullName>
    </recommendedName>
</protein>
<dbReference type="SUPFAM" id="SSF50044">
    <property type="entry name" value="SH3-domain"/>
    <property type="match status" value="1"/>
</dbReference>
<feature type="compositionally biased region" description="Basic residues" evidence="3">
    <location>
        <begin position="262"/>
        <end position="277"/>
    </location>
</feature>